<dbReference type="Pfam" id="PF00595">
    <property type="entry name" value="PDZ"/>
    <property type="match status" value="1"/>
</dbReference>
<evidence type="ECO:0000259" key="9">
    <source>
        <dbReference type="PROSITE" id="PS50106"/>
    </source>
</evidence>
<evidence type="ECO:0000313" key="13">
    <source>
        <dbReference type="Proteomes" id="UP001152797"/>
    </source>
</evidence>
<feature type="transmembrane region" description="Helical" evidence="8">
    <location>
        <begin position="887"/>
        <end position="907"/>
    </location>
</feature>
<feature type="transmembrane region" description="Helical" evidence="8">
    <location>
        <begin position="1276"/>
        <end position="1298"/>
    </location>
</feature>
<dbReference type="SUPFAM" id="SSF50156">
    <property type="entry name" value="PDZ domain-like"/>
    <property type="match status" value="1"/>
</dbReference>
<dbReference type="GO" id="GO:0015293">
    <property type="term" value="F:symporter activity"/>
    <property type="evidence" value="ECO:0007669"/>
    <property type="project" value="UniProtKB-KW"/>
</dbReference>
<keyword evidence="2" id="KW-0813">Transport</keyword>
<dbReference type="SMART" id="SM00228">
    <property type="entry name" value="PDZ"/>
    <property type="match status" value="1"/>
</dbReference>
<feature type="transmembrane region" description="Helical" evidence="8">
    <location>
        <begin position="947"/>
        <end position="966"/>
    </location>
</feature>
<dbReference type="Pfam" id="PF03176">
    <property type="entry name" value="MMPL"/>
    <property type="match status" value="2"/>
</dbReference>
<feature type="transmembrane region" description="Helical" evidence="8">
    <location>
        <begin position="20"/>
        <end position="40"/>
    </location>
</feature>
<feature type="transmembrane region" description="Helical" evidence="8">
    <location>
        <begin position="856"/>
        <end position="875"/>
    </location>
</feature>
<evidence type="ECO:0000313" key="12">
    <source>
        <dbReference type="EMBL" id="CAL4759341.1"/>
    </source>
</evidence>
<dbReference type="Gene3D" id="1.10.3860.10">
    <property type="entry name" value="Sodium:dicarboxylate symporter"/>
    <property type="match status" value="1"/>
</dbReference>
<feature type="transmembrane region" description="Helical" evidence="8">
    <location>
        <begin position="785"/>
        <end position="805"/>
    </location>
</feature>
<dbReference type="Gene3D" id="2.30.42.10">
    <property type="match status" value="1"/>
</dbReference>
<gene>
    <name evidence="10" type="ORF">C1SCF055_LOCUS619</name>
</gene>
<feature type="region of interest" description="Disordered" evidence="7">
    <location>
        <begin position="1406"/>
        <end position="1448"/>
    </location>
</feature>
<evidence type="ECO:0000256" key="5">
    <source>
        <dbReference type="ARBA" id="ARBA00022989"/>
    </source>
</evidence>
<dbReference type="PROSITE" id="PS50106">
    <property type="entry name" value="PDZ"/>
    <property type="match status" value="1"/>
</dbReference>
<dbReference type="SUPFAM" id="SSF118215">
    <property type="entry name" value="Proton glutamate symport protein"/>
    <property type="match status" value="1"/>
</dbReference>
<dbReference type="InterPro" id="IPR001991">
    <property type="entry name" value="Na-dicarboxylate_symporter"/>
</dbReference>
<evidence type="ECO:0000256" key="1">
    <source>
        <dbReference type="ARBA" id="ARBA00004651"/>
    </source>
</evidence>
<dbReference type="PRINTS" id="PR00173">
    <property type="entry name" value="EDTRNSPORT"/>
</dbReference>
<feature type="transmembrane region" description="Helical" evidence="8">
    <location>
        <begin position="1374"/>
        <end position="1397"/>
    </location>
</feature>
<dbReference type="EMBL" id="CAMXCT020000001">
    <property type="protein sequence ID" value="CAL1125404.1"/>
    <property type="molecule type" value="Genomic_DNA"/>
</dbReference>
<dbReference type="InterPro" id="IPR004869">
    <property type="entry name" value="MMPL_dom"/>
</dbReference>
<feature type="transmembrane region" description="Helical" evidence="8">
    <location>
        <begin position="266"/>
        <end position="296"/>
    </location>
</feature>
<evidence type="ECO:0000313" key="10">
    <source>
        <dbReference type="EMBL" id="CAI3972029.1"/>
    </source>
</evidence>
<sequence length="1461" mass="157736">MSIEEEANLKSSGKGRPLHVKILIGLVIGATLGIACNIGFRLPEDPQLRAELDKNNDGVDDRLEAFANNIAEPLGRVFLRLVLMVVLPLVFSALVLGVMGFGDISRLGRVGIISLLFTILLSGISVVIGLTMVNLIRPGAGVTDEQRATLEAGYTDTTQQAIGRAEDAKPLPRILLDMIPENPIQEAVGALDGTSPGNGMLAIMFFALIFGIALSMVPEERARGLVHFMEGLFETTMIIIGMAMRLAPFCVGCLIFALTAKLGGDILISLVWFVITVVGGLAIQMFVVYSLALWLLAGRNPVQFFRDASEAILMAFGTSSSNATLPTALRVAQEDLNIPPAISRFVLTVGATANQNGTALYEGVVVLFLAQVFGVELTLVQQTTVVLMSVLAGVGTAGVPGGSIPLIVILLQTVGVQPEGIAIILGIDRLLDMCRTTLNVTGDMALAACVANWEEKAQARAAAAARQLMQTFRDLYTRLLRRRSFWIICAFFAVLPLIVAGSIRAVNSNTNDVQDWLPASYQETIDLQWYISKFNSGSDQVVIVSWTDCRLDDPRLPMLAAKIRSDDSEHPLFKKVVTGPELIAQLTSEPLDIPRSAALRRLEGSLVGPGYIHGMQLKANDEGYPVITKVEPDSPAKLAGLHPGLVVREINGTPTDNLEAAHKALVDTYRNAPSGTLAIQTTERNEPFSWNWSGPPPARQTGMMVTLSNYGSYEKRLATTLARIQELAVNQCAIPAEALRMGGPPVDNVAIDLEGQRTLARLAILSYGVGLLLCLVIFRDWKLTCYVFFTAMFSQATSLAIVHYTHGKVDAILLSMPTLVYMLTIAAAVHIVNYWRDSLDVGDAASAAAAAVGKGLVPCTLASFTTAVGLASLYISDLVPIRNFGTYSAAAVMAALPWIFLFLPAWLTYWPPSTAKAEVQEKPPSPLAIRFREFFVGLGNLIVTRNGIVITTSVALVLVCGYAVAYKMKTTVKLMKLFQDDAQIIQDYSWLESTLGALVPMEVVVHTSQAERVNIDGKPTGGTFQLEWDGPSGKAATAPLPYDVTSANLAHALTQAGLKEPKVRLKKTDAGREYQITLDNNVPPPVMTTVGELDGATINIGHPLGLFDSIVLVDQVRQKIESLADVDTSLSAATFAPSLEKPRRTPRFVWRASVDSVLDRHKDEYYRSGFVANDYDQGEVLYRISLRLGAFSDVDYSHFVHDLREAVDPVIADAHDAGVDVTYTGVVPLVYKAQNELLKGLFESYGLAFALIAVVMVALLWQVVGTVKCIPAGLLLMIPNLFPTAIVFGTLSWSGVLIDVGTMMSASVGLGVAVDDTIHFITWFRRGMASGLDRRSATNLAYQHCAAAMAQTTVIAGLGMLMFAASTFTPTQRFGMLMVPLFAAALVGDLVLLPAILTSRLGRVFEPPRSKTPPPAEPTQVIETPEVETPAEGPEEVAVPLMRPPITRPVEGKQSYRVVGW</sequence>
<evidence type="ECO:0000313" key="11">
    <source>
        <dbReference type="EMBL" id="CAL1125404.1"/>
    </source>
</evidence>
<keyword evidence="6 8" id="KW-0472">Membrane</keyword>
<organism evidence="10">
    <name type="scientific">Cladocopium goreaui</name>
    <dbReference type="NCBI Taxonomy" id="2562237"/>
    <lineage>
        <taxon>Eukaryota</taxon>
        <taxon>Sar</taxon>
        <taxon>Alveolata</taxon>
        <taxon>Dinophyceae</taxon>
        <taxon>Suessiales</taxon>
        <taxon>Symbiodiniaceae</taxon>
        <taxon>Cladocopium</taxon>
    </lineage>
</organism>
<feature type="transmembrane region" description="Helical" evidence="8">
    <location>
        <begin position="238"/>
        <end position="260"/>
    </location>
</feature>
<accession>A0A9P1BEY5</accession>
<keyword evidence="3" id="KW-1003">Cell membrane</keyword>
<dbReference type="Pfam" id="PF00375">
    <property type="entry name" value="SDF"/>
    <property type="match status" value="1"/>
</dbReference>
<dbReference type="InterPro" id="IPR036458">
    <property type="entry name" value="Na:dicarbo_symporter_sf"/>
</dbReference>
<dbReference type="Proteomes" id="UP001152797">
    <property type="component" value="Unassembled WGS sequence"/>
</dbReference>
<feature type="transmembrane region" description="Helical" evidence="8">
    <location>
        <begin position="485"/>
        <end position="503"/>
    </location>
</feature>
<comment type="caution">
    <text evidence="10">The sequence shown here is derived from an EMBL/GenBank/DDBJ whole genome shotgun (WGS) entry which is preliminary data.</text>
</comment>
<feature type="transmembrane region" description="Helical" evidence="8">
    <location>
        <begin position="759"/>
        <end position="778"/>
    </location>
</feature>
<name>A0A9P1BEY5_9DINO</name>
<dbReference type="GO" id="GO:0006835">
    <property type="term" value="P:dicarboxylic acid transport"/>
    <property type="evidence" value="ECO:0007669"/>
    <property type="project" value="TreeGrafter"/>
</dbReference>
<feature type="domain" description="PDZ" evidence="9">
    <location>
        <begin position="596"/>
        <end position="674"/>
    </location>
</feature>
<evidence type="ECO:0000256" key="7">
    <source>
        <dbReference type="SAM" id="MobiDB-lite"/>
    </source>
</evidence>
<keyword evidence="5 8" id="KW-1133">Transmembrane helix</keyword>
<dbReference type="PANTHER" id="PTHR42865:SF7">
    <property type="entry name" value="PROTON_GLUTAMATE-ASPARTATE SYMPORTER"/>
    <property type="match status" value="1"/>
</dbReference>
<evidence type="ECO:0000256" key="3">
    <source>
        <dbReference type="ARBA" id="ARBA00022475"/>
    </source>
</evidence>
<keyword evidence="4 8" id="KW-0812">Transmembrane</keyword>
<reference evidence="11" key="2">
    <citation type="submission" date="2024-04" db="EMBL/GenBank/DDBJ databases">
        <authorList>
            <person name="Chen Y."/>
            <person name="Shah S."/>
            <person name="Dougan E. K."/>
            <person name="Thang M."/>
            <person name="Chan C."/>
        </authorList>
    </citation>
    <scope>NUCLEOTIDE SEQUENCE [LARGE SCALE GENOMIC DNA]</scope>
</reference>
<dbReference type="SUPFAM" id="SSF82866">
    <property type="entry name" value="Multidrug efflux transporter AcrB transmembrane domain"/>
    <property type="match status" value="2"/>
</dbReference>
<feature type="transmembrane region" description="Helical" evidence="8">
    <location>
        <begin position="110"/>
        <end position="136"/>
    </location>
</feature>
<feature type="transmembrane region" description="Helical" evidence="8">
    <location>
        <begin position="77"/>
        <end position="98"/>
    </location>
</feature>
<dbReference type="PANTHER" id="PTHR42865">
    <property type="entry name" value="PROTON/GLUTAMATE-ASPARTATE SYMPORTER"/>
    <property type="match status" value="1"/>
</dbReference>
<feature type="transmembrane region" description="Helical" evidence="8">
    <location>
        <begin position="199"/>
        <end position="217"/>
    </location>
</feature>
<dbReference type="InterPro" id="IPR001478">
    <property type="entry name" value="PDZ"/>
</dbReference>
<evidence type="ECO:0000256" key="6">
    <source>
        <dbReference type="ARBA" id="ARBA00023136"/>
    </source>
</evidence>
<evidence type="ECO:0000256" key="8">
    <source>
        <dbReference type="SAM" id="Phobius"/>
    </source>
</evidence>
<feature type="transmembrane region" description="Helical" evidence="8">
    <location>
        <begin position="1345"/>
        <end position="1368"/>
    </location>
</feature>
<keyword evidence="13" id="KW-1185">Reference proteome</keyword>
<protein>
    <submittedName>
        <fullName evidence="12">Glutamate transporter homolog (Glt(Ph)) (Sodium-aspartate symporter Glt(Ph)) (Sodium-dependent aspartate transporter)</fullName>
    </submittedName>
</protein>
<dbReference type="InterPro" id="IPR036034">
    <property type="entry name" value="PDZ_sf"/>
</dbReference>
<feature type="transmembrane region" description="Helical" evidence="8">
    <location>
        <begin position="1245"/>
        <end position="1264"/>
    </location>
</feature>
<evidence type="ECO:0000256" key="4">
    <source>
        <dbReference type="ARBA" id="ARBA00022692"/>
    </source>
</evidence>
<proteinExistence type="predicted"/>
<dbReference type="GO" id="GO:0005886">
    <property type="term" value="C:plasma membrane"/>
    <property type="evidence" value="ECO:0007669"/>
    <property type="project" value="UniProtKB-SubCell"/>
</dbReference>
<feature type="transmembrane region" description="Helical" evidence="8">
    <location>
        <begin position="811"/>
        <end position="835"/>
    </location>
</feature>
<evidence type="ECO:0000256" key="2">
    <source>
        <dbReference type="ARBA" id="ARBA00022448"/>
    </source>
</evidence>
<comment type="subcellular location">
    <subcellularLocation>
        <location evidence="1">Cell membrane</location>
        <topology evidence="1">Multi-pass membrane protein</topology>
    </subcellularLocation>
</comment>
<dbReference type="Gene3D" id="1.20.1640.10">
    <property type="entry name" value="Multidrug efflux transporter AcrB transmembrane domain"/>
    <property type="match status" value="2"/>
</dbReference>
<dbReference type="OrthoDB" id="449475at2759"/>
<reference evidence="10" key="1">
    <citation type="submission" date="2022-10" db="EMBL/GenBank/DDBJ databases">
        <authorList>
            <person name="Chen Y."/>
            <person name="Dougan E. K."/>
            <person name="Chan C."/>
            <person name="Rhodes N."/>
            <person name="Thang M."/>
        </authorList>
    </citation>
    <scope>NUCLEOTIDE SEQUENCE</scope>
</reference>
<dbReference type="EMBL" id="CAMXCT030000001">
    <property type="protein sequence ID" value="CAL4759341.1"/>
    <property type="molecule type" value="Genomic_DNA"/>
</dbReference>
<dbReference type="EMBL" id="CAMXCT010000001">
    <property type="protein sequence ID" value="CAI3972029.1"/>
    <property type="molecule type" value="Genomic_DNA"/>
</dbReference>